<evidence type="ECO:0000259" key="10">
    <source>
        <dbReference type="Pfam" id="PF00676"/>
    </source>
</evidence>
<dbReference type="RefSeq" id="WP_112428337.1">
    <property type="nucleotide sequence ID" value="NZ_MCIF01000002.1"/>
</dbReference>
<keyword evidence="5 7" id="KW-0786">Thiamine pyrophosphate</keyword>
<evidence type="ECO:0000256" key="9">
    <source>
        <dbReference type="SAM" id="Phobius"/>
    </source>
</evidence>
<evidence type="ECO:0000256" key="6">
    <source>
        <dbReference type="ARBA" id="ARBA00023317"/>
    </source>
</evidence>
<dbReference type="CDD" id="cd02000">
    <property type="entry name" value="TPP_E1_PDC_ADC_BCADC"/>
    <property type="match status" value="1"/>
</dbReference>
<dbReference type="InterPro" id="IPR001017">
    <property type="entry name" value="DH_E1"/>
</dbReference>
<feature type="domain" description="Dehydrogenase E1 component" evidence="10">
    <location>
        <begin position="39"/>
        <end position="335"/>
    </location>
</feature>
<keyword evidence="12" id="KW-1185">Reference proteome</keyword>
<evidence type="ECO:0000313" key="12">
    <source>
        <dbReference type="Proteomes" id="UP000248706"/>
    </source>
</evidence>
<dbReference type="OrthoDB" id="9766715at2"/>
<evidence type="ECO:0000256" key="3">
    <source>
        <dbReference type="ARBA" id="ARBA00014159"/>
    </source>
</evidence>
<sequence>METRQQRKAAAHGAGPNTPGSPASLLAGTDRETLLNYYYQMVLIRYFEEKAGEMYTRARIGGYCHLNLGEEATVVGFCAGLEPDDYVYTNYREHGYAICRGISPAVVMAELFGKKTGCSLGRGGSMHLFDIKRRFMGGYGIVGGQLPLAVGAAFALAYRGAREIVACQMGDGTTNGGPFHESLNLAKLYRLPVVFLIVNNQYGMGTRVDQGSAVPDLYRKACAYDMRSERVDGTDVLAVLEAVRTAARIAREEREPSLIEAVSYRFRGHSVVDPDRYRPEDEVRRWRERDPIVLYATRLKEAGLMDEATRQELETRAQQEVEEAVRFAEESELPSVEELYDFVYAGEGGR</sequence>
<evidence type="ECO:0000256" key="5">
    <source>
        <dbReference type="ARBA" id="ARBA00023052"/>
    </source>
</evidence>
<dbReference type="NCBIfam" id="TIGR03182">
    <property type="entry name" value="PDH_E1_alph_y"/>
    <property type="match status" value="1"/>
</dbReference>
<protein>
    <recommendedName>
        <fullName evidence="3 7">Pyruvate dehydrogenase E1 component subunit alpha</fullName>
        <ecNumber evidence="2 7">1.2.4.1</ecNumber>
    </recommendedName>
</protein>
<dbReference type="EMBL" id="MCIF01000002">
    <property type="protein sequence ID" value="RAQ95529.1"/>
    <property type="molecule type" value="Genomic_DNA"/>
</dbReference>
<accession>A0A328VF52</accession>
<evidence type="ECO:0000256" key="1">
    <source>
        <dbReference type="ARBA" id="ARBA00001964"/>
    </source>
</evidence>
<dbReference type="InterPro" id="IPR029061">
    <property type="entry name" value="THDP-binding"/>
</dbReference>
<dbReference type="Pfam" id="PF00676">
    <property type="entry name" value="E1_dh"/>
    <property type="match status" value="1"/>
</dbReference>
<evidence type="ECO:0000256" key="7">
    <source>
        <dbReference type="RuleBase" id="RU361139"/>
    </source>
</evidence>
<feature type="compositionally biased region" description="Basic residues" evidence="8">
    <location>
        <begin position="1"/>
        <end position="10"/>
    </location>
</feature>
<dbReference type="PANTHER" id="PTHR11516">
    <property type="entry name" value="PYRUVATE DEHYDROGENASE E1 COMPONENT, ALPHA SUBUNIT BACTERIAL AND ORGANELLAR"/>
    <property type="match status" value="1"/>
</dbReference>
<keyword evidence="9" id="KW-0472">Membrane</keyword>
<dbReference type="GO" id="GO:0006086">
    <property type="term" value="P:pyruvate decarboxylation to acetyl-CoA"/>
    <property type="evidence" value="ECO:0007669"/>
    <property type="project" value="InterPro"/>
</dbReference>
<evidence type="ECO:0000313" key="11">
    <source>
        <dbReference type="EMBL" id="RAQ95529.1"/>
    </source>
</evidence>
<keyword evidence="6 7" id="KW-0670">Pyruvate</keyword>
<comment type="cofactor">
    <cofactor evidence="1 7">
        <name>thiamine diphosphate</name>
        <dbReference type="ChEBI" id="CHEBI:58937"/>
    </cofactor>
</comment>
<dbReference type="GO" id="GO:0004739">
    <property type="term" value="F:pyruvate dehydrogenase (acetyl-transferring) activity"/>
    <property type="evidence" value="ECO:0007669"/>
    <property type="project" value="UniProtKB-UniRule"/>
</dbReference>
<keyword evidence="4 7" id="KW-0560">Oxidoreductase</keyword>
<dbReference type="AlphaFoldDB" id="A0A328VF52"/>
<comment type="caution">
    <text evidence="11">The sequence shown here is derived from an EMBL/GenBank/DDBJ whole genome shotgun (WGS) entry which is preliminary data.</text>
</comment>
<dbReference type="InterPro" id="IPR050642">
    <property type="entry name" value="PDH_E1_Alpha_Subunit"/>
</dbReference>
<evidence type="ECO:0000256" key="2">
    <source>
        <dbReference type="ARBA" id="ARBA00012281"/>
    </source>
</evidence>
<proteinExistence type="predicted"/>
<comment type="subunit">
    <text evidence="7">Heterodimer of an alpha and a beta chain.</text>
</comment>
<gene>
    <name evidence="7" type="primary">pdhA</name>
    <name evidence="11" type="ORF">A4R35_08275</name>
</gene>
<reference evidence="11 12" key="1">
    <citation type="submission" date="2016-08" db="EMBL/GenBank/DDBJ databases">
        <title>Analysis of Carbohydrate Active Enzymes in Thermogemmatispora T81 Reveals Carbohydrate Degradation Ability.</title>
        <authorList>
            <person name="Tomazini A."/>
            <person name="Lal S."/>
            <person name="Stott M."/>
            <person name="Henrissat B."/>
            <person name="Polikarpov I."/>
            <person name="Sparling R."/>
            <person name="Levin D.B."/>
        </authorList>
    </citation>
    <scope>NUCLEOTIDE SEQUENCE [LARGE SCALE GENOMIC DNA]</scope>
    <source>
        <strain evidence="11 12">T81</strain>
    </source>
</reference>
<comment type="catalytic activity">
    <reaction evidence="7">
        <text>N(6)-[(R)-lipoyl]-L-lysyl-[protein] + pyruvate + H(+) = N(6)-[(R)-S(8)-acetyldihydrolipoyl]-L-lysyl-[protein] + CO2</text>
        <dbReference type="Rhea" id="RHEA:19189"/>
        <dbReference type="Rhea" id="RHEA-COMP:10474"/>
        <dbReference type="Rhea" id="RHEA-COMP:10478"/>
        <dbReference type="ChEBI" id="CHEBI:15361"/>
        <dbReference type="ChEBI" id="CHEBI:15378"/>
        <dbReference type="ChEBI" id="CHEBI:16526"/>
        <dbReference type="ChEBI" id="CHEBI:83099"/>
        <dbReference type="ChEBI" id="CHEBI:83111"/>
        <dbReference type="EC" id="1.2.4.1"/>
    </reaction>
</comment>
<keyword evidence="9" id="KW-1133">Transmembrane helix</keyword>
<dbReference type="EC" id="1.2.4.1" evidence="2 7"/>
<comment type="function">
    <text evidence="7">The pyruvate dehydrogenase complex catalyzes the overall conversion of pyruvate to acetyl-CoA and CO(2).</text>
</comment>
<dbReference type="Gene3D" id="3.40.50.970">
    <property type="match status" value="1"/>
</dbReference>
<dbReference type="PANTHER" id="PTHR11516:SF60">
    <property type="entry name" value="PYRUVATE DEHYDROGENASE E1 COMPONENT SUBUNIT ALPHA"/>
    <property type="match status" value="1"/>
</dbReference>
<name>A0A328VF52_9CHLR</name>
<keyword evidence="9" id="KW-0812">Transmembrane</keyword>
<feature type="transmembrane region" description="Helical" evidence="9">
    <location>
        <begin position="136"/>
        <end position="158"/>
    </location>
</feature>
<organism evidence="11 12">
    <name type="scientific">Thermogemmatispora tikiterensis</name>
    <dbReference type="NCBI Taxonomy" id="1825093"/>
    <lineage>
        <taxon>Bacteria</taxon>
        <taxon>Bacillati</taxon>
        <taxon>Chloroflexota</taxon>
        <taxon>Ktedonobacteria</taxon>
        <taxon>Thermogemmatisporales</taxon>
        <taxon>Thermogemmatisporaceae</taxon>
        <taxon>Thermogemmatispora</taxon>
    </lineage>
</organism>
<feature type="region of interest" description="Disordered" evidence="8">
    <location>
        <begin position="1"/>
        <end position="25"/>
    </location>
</feature>
<evidence type="ECO:0000256" key="4">
    <source>
        <dbReference type="ARBA" id="ARBA00023002"/>
    </source>
</evidence>
<evidence type="ECO:0000256" key="8">
    <source>
        <dbReference type="SAM" id="MobiDB-lite"/>
    </source>
</evidence>
<dbReference type="InterPro" id="IPR017597">
    <property type="entry name" value="Pyrv_DH_E1_asu_subgrp-y"/>
</dbReference>
<dbReference type="SUPFAM" id="SSF52518">
    <property type="entry name" value="Thiamin diphosphate-binding fold (THDP-binding)"/>
    <property type="match status" value="1"/>
</dbReference>
<dbReference type="Proteomes" id="UP000248706">
    <property type="component" value="Unassembled WGS sequence"/>
</dbReference>